<evidence type="ECO:0000313" key="3">
    <source>
        <dbReference type="EMBL" id="EOH95044.1"/>
    </source>
</evidence>
<keyword evidence="6" id="KW-1185">Reference proteome</keyword>
<sequence length="279" mass="29534">MKLTHKLCGAALLAVAGVAVALPNNTKATDGDPRSAGADIEFTSTEITAEKPDPNHSGSGDGVPGNSSDLPWTDAKGFGVSAVTRLEFSKHAIVQDGKDQPYQAKKWVSTDEAGEAIENANFVSFEDLRVIDDHSYKITAKIAKPFTNSRKAANGKDVSYTLDGTTLAYSNMTLSSTNGAPAEAYPTTGLQEGATLSYDKTTGGAPVVMLDNTNTASLDQYEKGAGKYNLYFGQYGSTEKDPEKSVLLTIPTSKNIMQEGKYSGVVEWTMASIPTTPKG</sequence>
<dbReference type="Proteomes" id="UP000014197">
    <property type="component" value="Unassembled WGS sequence"/>
</dbReference>
<keyword evidence="2" id="KW-0732">Signal</keyword>
<dbReference type="Proteomes" id="UP000013858">
    <property type="component" value="Unassembled WGS sequence"/>
</dbReference>
<comment type="caution">
    <text evidence="3">The sequence shown here is derived from an EMBL/GenBank/DDBJ whole genome shotgun (WGS) entry which is preliminary data.</text>
</comment>
<dbReference type="EMBL" id="ASVY01000003">
    <property type="protein sequence ID" value="EOT60443.1"/>
    <property type="molecule type" value="Genomic_DNA"/>
</dbReference>
<organism evidence="3 5">
    <name type="scientific">Enterococcus haemoperoxidus ATCC BAA-382</name>
    <dbReference type="NCBI Taxonomy" id="1158608"/>
    <lineage>
        <taxon>Bacteria</taxon>
        <taxon>Bacillati</taxon>
        <taxon>Bacillota</taxon>
        <taxon>Bacilli</taxon>
        <taxon>Lactobacillales</taxon>
        <taxon>Enterococcaceae</taxon>
        <taxon>Enterococcus</taxon>
    </lineage>
</organism>
<dbReference type="OrthoDB" id="2194859at2"/>
<feature type="chain" id="PRO_5038433648" evidence="2">
    <location>
        <begin position="22"/>
        <end position="279"/>
    </location>
</feature>
<gene>
    <name evidence="4" type="ORF">I583_03089</name>
    <name evidence="3" type="ORF">UAW_02123</name>
</gene>
<reference evidence="3 5" key="1">
    <citation type="submission" date="2013-02" db="EMBL/GenBank/DDBJ databases">
        <title>The Genome Sequence of Enterococcus haemoperoxidus BAA-382.</title>
        <authorList>
            <consortium name="The Broad Institute Genome Sequencing Platform"/>
            <consortium name="The Broad Institute Genome Sequencing Center for Infectious Disease"/>
            <person name="Earl A.M."/>
            <person name="Gilmore M.S."/>
            <person name="Lebreton F."/>
            <person name="Walker B."/>
            <person name="Young S.K."/>
            <person name="Zeng Q."/>
            <person name="Gargeya S."/>
            <person name="Fitzgerald M."/>
            <person name="Haas B."/>
            <person name="Abouelleil A."/>
            <person name="Alvarado L."/>
            <person name="Arachchi H.M."/>
            <person name="Berlin A.M."/>
            <person name="Chapman S.B."/>
            <person name="Dewar J."/>
            <person name="Goldberg J."/>
            <person name="Griggs A."/>
            <person name="Gujja S."/>
            <person name="Hansen M."/>
            <person name="Howarth C."/>
            <person name="Imamovic A."/>
            <person name="Larimer J."/>
            <person name="McCowan C."/>
            <person name="Murphy C."/>
            <person name="Neiman D."/>
            <person name="Pearson M."/>
            <person name="Priest M."/>
            <person name="Roberts A."/>
            <person name="Saif S."/>
            <person name="Shea T."/>
            <person name="Sisk P."/>
            <person name="Sykes S."/>
            <person name="Wortman J."/>
            <person name="Nusbaum C."/>
            <person name="Birren B."/>
        </authorList>
    </citation>
    <scope>NUCLEOTIDE SEQUENCE [LARGE SCALE GENOMIC DNA]</scope>
    <source>
        <strain evidence="3 5">ATCC BAA-382</strain>
    </source>
</reference>
<dbReference type="EMBL" id="AJAR01000020">
    <property type="protein sequence ID" value="EOH95044.1"/>
    <property type="molecule type" value="Genomic_DNA"/>
</dbReference>
<proteinExistence type="predicted"/>
<dbReference type="eggNOG" id="ENOG50307Y0">
    <property type="taxonomic scope" value="Bacteria"/>
</dbReference>
<evidence type="ECO:0000313" key="5">
    <source>
        <dbReference type="Proteomes" id="UP000013858"/>
    </source>
</evidence>
<evidence type="ECO:0000313" key="6">
    <source>
        <dbReference type="Proteomes" id="UP000014197"/>
    </source>
</evidence>
<feature type="signal peptide" evidence="2">
    <location>
        <begin position="1"/>
        <end position="21"/>
    </location>
</feature>
<feature type="region of interest" description="Disordered" evidence="1">
    <location>
        <begin position="46"/>
        <end position="70"/>
    </location>
</feature>
<protein>
    <submittedName>
        <fullName evidence="3">Uncharacterized protein</fullName>
    </submittedName>
</protein>
<dbReference type="AlphaFoldDB" id="R2T482"/>
<reference evidence="4 6" key="2">
    <citation type="submission" date="2013-03" db="EMBL/GenBank/DDBJ databases">
        <title>The Genome Sequence of Enterococcus haemoperoxidus BAA-382 (PacBio/Illumina hybrid assembly).</title>
        <authorList>
            <consortium name="The Broad Institute Genomics Platform"/>
            <consortium name="The Broad Institute Genome Sequencing Center for Infectious Disease"/>
            <person name="Earl A."/>
            <person name="Russ C."/>
            <person name="Gilmore M."/>
            <person name="Surin D."/>
            <person name="Walker B."/>
            <person name="Young S."/>
            <person name="Zeng Q."/>
            <person name="Gargeya S."/>
            <person name="Fitzgerald M."/>
            <person name="Haas B."/>
            <person name="Abouelleil A."/>
            <person name="Allen A.W."/>
            <person name="Alvarado L."/>
            <person name="Arachchi H.M."/>
            <person name="Berlin A.M."/>
            <person name="Chapman S.B."/>
            <person name="Gainer-Dewar J."/>
            <person name="Goldberg J."/>
            <person name="Griggs A."/>
            <person name="Gujja S."/>
            <person name="Hansen M."/>
            <person name="Howarth C."/>
            <person name="Imamovic A."/>
            <person name="Ireland A."/>
            <person name="Larimer J."/>
            <person name="McCowan C."/>
            <person name="Murphy C."/>
            <person name="Pearson M."/>
            <person name="Poon T.W."/>
            <person name="Priest M."/>
            <person name="Roberts A."/>
            <person name="Saif S."/>
            <person name="Shea T."/>
            <person name="Sisk P."/>
            <person name="Sykes S."/>
            <person name="Wortman J."/>
            <person name="Nusbaum C."/>
            <person name="Birren B."/>
        </authorList>
    </citation>
    <scope>NUCLEOTIDE SEQUENCE [LARGE SCALE GENOMIC DNA]</scope>
    <source>
        <strain evidence="4 6">ATCC BAA-382</strain>
    </source>
</reference>
<evidence type="ECO:0000256" key="2">
    <source>
        <dbReference type="SAM" id="SignalP"/>
    </source>
</evidence>
<dbReference type="STRING" id="155618.RV06_GL002397"/>
<name>R2T482_9ENTE</name>
<accession>R2T482</accession>
<dbReference type="PATRIC" id="fig|1158608.3.peg.2089"/>
<evidence type="ECO:0000313" key="4">
    <source>
        <dbReference type="EMBL" id="EOT60443.1"/>
    </source>
</evidence>
<dbReference type="RefSeq" id="WP_010762314.1">
    <property type="nucleotide sequence ID" value="NZ_KB946316.1"/>
</dbReference>
<evidence type="ECO:0000256" key="1">
    <source>
        <dbReference type="SAM" id="MobiDB-lite"/>
    </source>
</evidence>